<dbReference type="Gene3D" id="2.60.120.10">
    <property type="entry name" value="Jelly Rolls"/>
    <property type="match status" value="1"/>
</dbReference>
<dbReference type="SUPFAM" id="SSF51182">
    <property type="entry name" value="RmlC-like cupins"/>
    <property type="match status" value="1"/>
</dbReference>
<dbReference type="AlphaFoldDB" id="A0A4R3M0Z2"/>
<dbReference type="InterPro" id="IPR051610">
    <property type="entry name" value="GPI/OXD"/>
</dbReference>
<sequence length="127" mass="14227">MQYPVVSVSDVTQVQGESKHQLSSKAVLHQVPDAETSLFRVKPGGRIKSHYHQKVWDLFFGVQGDGVVHYTEDGEARTAPLRTGSFCAMPPNVVHEVRNASETDDMLFLLIHSPWEGYDHVPVRAED</sequence>
<accession>A0A4R3M0Z2</accession>
<protein>
    <submittedName>
        <fullName evidence="3">Mannose-6-phosphate isomerase-like protein (Cupin superfamily)</fullName>
    </submittedName>
</protein>
<dbReference type="GO" id="GO:0046872">
    <property type="term" value="F:metal ion binding"/>
    <property type="evidence" value="ECO:0007669"/>
    <property type="project" value="UniProtKB-KW"/>
</dbReference>
<dbReference type="PANTHER" id="PTHR35848">
    <property type="entry name" value="OXALATE-BINDING PROTEIN"/>
    <property type="match status" value="1"/>
</dbReference>
<proteinExistence type="predicted"/>
<keyword evidence="1" id="KW-0479">Metal-binding</keyword>
<dbReference type="InterPro" id="IPR011051">
    <property type="entry name" value="RmlC_Cupin_sf"/>
</dbReference>
<keyword evidence="3" id="KW-0413">Isomerase</keyword>
<dbReference type="Pfam" id="PF07883">
    <property type="entry name" value="Cupin_2"/>
    <property type="match status" value="1"/>
</dbReference>
<evidence type="ECO:0000313" key="3">
    <source>
        <dbReference type="EMBL" id="TCT06761.1"/>
    </source>
</evidence>
<comment type="caution">
    <text evidence="3">The sequence shown here is derived from an EMBL/GenBank/DDBJ whole genome shotgun (WGS) entry which is preliminary data.</text>
</comment>
<dbReference type="GO" id="GO:0016853">
    <property type="term" value="F:isomerase activity"/>
    <property type="evidence" value="ECO:0007669"/>
    <property type="project" value="UniProtKB-KW"/>
</dbReference>
<dbReference type="EMBL" id="SMAI01000002">
    <property type="protein sequence ID" value="TCT06761.1"/>
    <property type="molecule type" value="Genomic_DNA"/>
</dbReference>
<dbReference type="PANTHER" id="PTHR35848:SF6">
    <property type="entry name" value="CUPIN TYPE-2 DOMAIN-CONTAINING PROTEIN"/>
    <property type="match status" value="1"/>
</dbReference>
<dbReference type="RefSeq" id="WP_132030236.1">
    <property type="nucleotide sequence ID" value="NZ_SMAI01000002.1"/>
</dbReference>
<name>A0A4R3M0Z2_9HYPH</name>
<feature type="domain" description="Cupin type-2" evidence="2">
    <location>
        <begin position="38"/>
        <end position="111"/>
    </location>
</feature>
<evidence type="ECO:0000256" key="1">
    <source>
        <dbReference type="ARBA" id="ARBA00022723"/>
    </source>
</evidence>
<dbReference type="InterPro" id="IPR014710">
    <property type="entry name" value="RmlC-like_jellyroll"/>
</dbReference>
<dbReference type="Proteomes" id="UP000294664">
    <property type="component" value="Unassembled WGS sequence"/>
</dbReference>
<organism evidence="3 4">
    <name type="scientific">Aquabacter spiritensis</name>
    <dbReference type="NCBI Taxonomy" id="933073"/>
    <lineage>
        <taxon>Bacteria</taxon>
        <taxon>Pseudomonadati</taxon>
        <taxon>Pseudomonadota</taxon>
        <taxon>Alphaproteobacteria</taxon>
        <taxon>Hyphomicrobiales</taxon>
        <taxon>Xanthobacteraceae</taxon>
        <taxon>Aquabacter</taxon>
    </lineage>
</organism>
<dbReference type="OrthoDB" id="8450762at2"/>
<evidence type="ECO:0000313" key="4">
    <source>
        <dbReference type="Proteomes" id="UP000294664"/>
    </source>
</evidence>
<reference evidence="3 4" key="1">
    <citation type="submission" date="2019-03" db="EMBL/GenBank/DDBJ databases">
        <title>Genomic Encyclopedia of Type Strains, Phase IV (KMG-IV): sequencing the most valuable type-strain genomes for metagenomic binning, comparative biology and taxonomic classification.</title>
        <authorList>
            <person name="Goeker M."/>
        </authorList>
    </citation>
    <scope>NUCLEOTIDE SEQUENCE [LARGE SCALE GENOMIC DNA]</scope>
    <source>
        <strain evidence="3 4">DSM 9035</strain>
    </source>
</reference>
<evidence type="ECO:0000259" key="2">
    <source>
        <dbReference type="Pfam" id="PF07883"/>
    </source>
</evidence>
<keyword evidence="4" id="KW-1185">Reference proteome</keyword>
<gene>
    <name evidence="3" type="ORF">EDC64_102241</name>
</gene>
<dbReference type="InterPro" id="IPR013096">
    <property type="entry name" value="Cupin_2"/>
</dbReference>